<evidence type="ECO:0000256" key="10">
    <source>
        <dbReference type="ARBA" id="ARBA00023125"/>
    </source>
</evidence>
<evidence type="ECO:0000256" key="9">
    <source>
        <dbReference type="ARBA" id="ARBA00022989"/>
    </source>
</evidence>
<keyword evidence="3" id="KW-1003">Cell membrane</keyword>
<dbReference type="PANTHER" id="PTHR22683:SF41">
    <property type="entry name" value="DNA TRANSLOCASE FTSK"/>
    <property type="match status" value="1"/>
</dbReference>
<feature type="transmembrane region" description="Helical" evidence="15">
    <location>
        <begin position="6"/>
        <end position="27"/>
    </location>
</feature>
<dbReference type="GO" id="GO:0007059">
    <property type="term" value="P:chromosome segregation"/>
    <property type="evidence" value="ECO:0007669"/>
    <property type="project" value="UniProtKB-KW"/>
</dbReference>
<dbReference type="Pfam" id="PF13491">
    <property type="entry name" value="FtsK_4TM"/>
    <property type="match status" value="1"/>
</dbReference>
<dbReference type="Pfam" id="PF17854">
    <property type="entry name" value="FtsK_alpha"/>
    <property type="match status" value="1"/>
</dbReference>
<gene>
    <name evidence="17" type="ORF">DRP44_02425</name>
</gene>
<evidence type="ECO:0000256" key="12">
    <source>
        <dbReference type="ARBA" id="ARBA00023306"/>
    </source>
</evidence>
<feature type="transmembrane region" description="Helical" evidence="15">
    <location>
        <begin position="39"/>
        <end position="58"/>
    </location>
</feature>
<organism evidence="17 18">
    <name type="scientific">candidate division TA06 bacterium</name>
    <dbReference type="NCBI Taxonomy" id="2250710"/>
    <lineage>
        <taxon>Bacteria</taxon>
        <taxon>Bacteria division TA06</taxon>
    </lineage>
</organism>
<keyword evidence="6 14" id="KW-0547">Nucleotide-binding</keyword>
<evidence type="ECO:0000313" key="17">
    <source>
        <dbReference type="EMBL" id="RKX67400.1"/>
    </source>
</evidence>
<keyword evidence="11 15" id="KW-0472">Membrane</keyword>
<evidence type="ECO:0000256" key="15">
    <source>
        <dbReference type="SAM" id="Phobius"/>
    </source>
</evidence>
<keyword evidence="12" id="KW-0131">Cell cycle</keyword>
<evidence type="ECO:0000256" key="3">
    <source>
        <dbReference type="ARBA" id="ARBA00022475"/>
    </source>
</evidence>
<keyword evidence="9 15" id="KW-1133">Transmembrane helix</keyword>
<dbReference type="InterPro" id="IPR027417">
    <property type="entry name" value="P-loop_NTPase"/>
</dbReference>
<dbReference type="InterPro" id="IPR025199">
    <property type="entry name" value="FtsK_4TM"/>
</dbReference>
<evidence type="ECO:0000256" key="7">
    <source>
        <dbReference type="ARBA" id="ARBA00022829"/>
    </source>
</evidence>
<dbReference type="Proteomes" id="UP000282321">
    <property type="component" value="Unassembled WGS sequence"/>
</dbReference>
<keyword evidence="7" id="KW-0159">Chromosome partition</keyword>
<dbReference type="InterPro" id="IPR002543">
    <property type="entry name" value="FtsK_dom"/>
</dbReference>
<dbReference type="Gene3D" id="1.10.10.10">
    <property type="entry name" value="Winged helix-like DNA-binding domain superfamily/Winged helix DNA-binding domain"/>
    <property type="match status" value="1"/>
</dbReference>
<evidence type="ECO:0000256" key="4">
    <source>
        <dbReference type="ARBA" id="ARBA00022618"/>
    </source>
</evidence>
<comment type="subcellular location">
    <subcellularLocation>
        <location evidence="1">Cell membrane</location>
        <topology evidence="1">Multi-pass membrane protein</topology>
    </subcellularLocation>
</comment>
<dbReference type="GO" id="GO:0003677">
    <property type="term" value="F:DNA binding"/>
    <property type="evidence" value="ECO:0007669"/>
    <property type="project" value="UniProtKB-KW"/>
</dbReference>
<dbReference type="SMART" id="SM00382">
    <property type="entry name" value="AAA"/>
    <property type="match status" value="1"/>
</dbReference>
<dbReference type="InterPro" id="IPR018541">
    <property type="entry name" value="Ftsk_gamma"/>
</dbReference>
<evidence type="ECO:0000256" key="8">
    <source>
        <dbReference type="ARBA" id="ARBA00022840"/>
    </source>
</evidence>
<feature type="domain" description="FtsK" evidence="16">
    <location>
        <begin position="396"/>
        <end position="582"/>
    </location>
</feature>
<feature type="transmembrane region" description="Helical" evidence="15">
    <location>
        <begin position="118"/>
        <end position="140"/>
    </location>
</feature>
<feature type="transmembrane region" description="Helical" evidence="15">
    <location>
        <begin position="174"/>
        <end position="196"/>
    </location>
</feature>
<accession>A0A660S9Z9</accession>
<feature type="binding site" evidence="14">
    <location>
        <begin position="413"/>
        <end position="420"/>
    </location>
    <ligand>
        <name>ATP</name>
        <dbReference type="ChEBI" id="CHEBI:30616"/>
    </ligand>
</feature>
<dbReference type="PANTHER" id="PTHR22683">
    <property type="entry name" value="SPORULATION PROTEIN RELATED"/>
    <property type="match status" value="1"/>
</dbReference>
<dbReference type="InterPro" id="IPR003593">
    <property type="entry name" value="AAA+_ATPase"/>
</dbReference>
<evidence type="ECO:0000256" key="14">
    <source>
        <dbReference type="PROSITE-ProRule" id="PRU00289"/>
    </source>
</evidence>
<dbReference type="InterPro" id="IPR050206">
    <property type="entry name" value="FtsK/SpoIIIE/SftA"/>
</dbReference>
<dbReference type="GO" id="GO:0005524">
    <property type="term" value="F:ATP binding"/>
    <property type="evidence" value="ECO:0007669"/>
    <property type="project" value="UniProtKB-UniRule"/>
</dbReference>
<keyword evidence="10" id="KW-0238">DNA-binding</keyword>
<comment type="subunit">
    <text evidence="13">Homohexamer. Forms a ring that surrounds DNA.</text>
</comment>
<dbReference type="Gene3D" id="3.40.50.300">
    <property type="entry name" value="P-loop containing nucleotide triphosphate hydrolases"/>
    <property type="match status" value="1"/>
</dbReference>
<proteinExistence type="inferred from homology"/>
<evidence type="ECO:0000313" key="18">
    <source>
        <dbReference type="Proteomes" id="UP000282321"/>
    </source>
</evidence>
<evidence type="ECO:0000256" key="6">
    <source>
        <dbReference type="ARBA" id="ARBA00022741"/>
    </source>
</evidence>
<evidence type="ECO:0000259" key="16">
    <source>
        <dbReference type="PROSITE" id="PS50901"/>
    </source>
</evidence>
<keyword evidence="5 15" id="KW-0812">Transmembrane</keyword>
<dbReference type="Pfam" id="PF09397">
    <property type="entry name" value="FtsK_gamma"/>
    <property type="match status" value="1"/>
</dbReference>
<dbReference type="PROSITE" id="PS50901">
    <property type="entry name" value="FTSK"/>
    <property type="match status" value="1"/>
</dbReference>
<protein>
    <submittedName>
        <fullName evidence="17">DNA translocase FtsK</fullName>
    </submittedName>
</protein>
<dbReference type="SUPFAM" id="SSF46785">
    <property type="entry name" value="Winged helix' DNA-binding domain"/>
    <property type="match status" value="1"/>
</dbReference>
<keyword evidence="4" id="KW-0132">Cell division</keyword>
<dbReference type="EMBL" id="QNBC01000020">
    <property type="protein sequence ID" value="RKX67400.1"/>
    <property type="molecule type" value="Genomic_DNA"/>
</dbReference>
<dbReference type="AlphaFoldDB" id="A0A660S9Z9"/>
<dbReference type="InterPro" id="IPR036388">
    <property type="entry name" value="WH-like_DNA-bd_sf"/>
</dbReference>
<comment type="caution">
    <text evidence="17">The sequence shown here is derived from an EMBL/GenBank/DDBJ whole genome shotgun (WGS) entry which is preliminary data.</text>
</comment>
<evidence type="ECO:0000256" key="1">
    <source>
        <dbReference type="ARBA" id="ARBA00004651"/>
    </source>
</evidence>
<evidence type="ECO:0000256" key="5">
    <source>
        <dbReference type="ARBA" id="ARBA00022692"/>
    </source>
</evidence>
<dbReference type="SMART" id="SM00843">
    <property type="entry name" value="Ftsk_gamma"/>
    <property type="match status" value="1"/>
</dbReference>
<name>A0A660S9Z9_UNCT6</name>
<dbReference type="GO" id="GO:0051301">
    <property type="term" value="P:cell division"/>
    <property type="evidence" value="ECO:0007669"/>
    <property type="project" value="UniProtKB-KW"/>
</dbReference>
<dbReference type="GO" id="GO:0005886">
    <property type="term" value="C:plasma membrane"/>
    <property type="evidence" value="ECO:0007669"/>
    <property type="project" value="UniProtKB-SubCell"/>
</dbReference>
<dbReference type="InterPro" id="IPR036390">
    <property type="entry name" value="WH_DNA-bd_sf"/>
</dbReference>
<dbReference type="Gene3D" id="3.30.980.40">
    <property type="match status" value="1"/>
</dbReference>
<evidence type="ECO:0000256" key="13">
    <source>
        <dbReference type="ARBA" id="ARBA00025923"/>
    </source>
</evidence>
<comment type="similarity">
    <text evidence="2">Belongs to the FtsK/SpoIIIE/SftA family.</text>
</comment>
<dbReference type="InterPro" id="IPR041027">
    <property type="entry name" value="FtsK_alpha"/>
</dbReference>
<reference evidence="17 18" key="1">
    <citation type="submission" date="2018-06" db="EMBL/GenBank/DDBJ databases">
        <title>Extensive metabolic versatility and redundancy in microbially diverse, dynamic hydrothermal sediments.</title>
        <authorList>
            <person name="Dombrowski N."/>
            <person name="Teske A."/>
            <person name="Baker B.J."/>
        </authorList>
    </citation>
    <scope>NUCLEOTIDE SEQUENCE [LARGE SCALE GENOMIC DNA]</scope>
    <source>
        <strain evidence="17">B35_G9</strain>
    </source>
</reference>
<keyword evidence="8 14" id="KW-0067">ATP-binding</keyword>
<evidence type="ECO:0000256" key="2">
    <source>
        <dbReference type="ARBA" id="ARBA00006474"/>
    </source>
</evidence>
<dbReference type="CDD" id="cd01127">
    <property type="entry name" value="TrwB_TraG_TraD_VirD4"/>
    <property type="match status" value="1"/>
</dbReference>
<sequence length="793" mass="89515">MIGNIIFYLTSYTVILLSLLVFFKSIVYLFDTKSIKYKGFISVSLNLIALFTTISILTFDIRDLSTLFTLTPHNAGGILGVILGKYLLIAFGIESFFIPLLFIFVSYALVKINIKQRFLWLLLDLYLFFLLLFPFMGLTVNNKFFLLSNSGDFYINGSIGKNVIEELKGYTGNVGIILILVVLFIIAVYLIHPFLIHKKRSEKEAKISKKEPIVKKKAEAVKEEKKEIPKEREEKRGEIKIKLHKPIKEAVYEDIYKDEFKKEFLSVLDVKKRKNVSIDPSELEKKAKTLVDKLKEFGVNGYVSNISTGPVITMFEFVPAKGVKVSKVANLSEDLSLALKAEKIRMIVPLPGKSAIGIEVPNVDRENVYLFDVITSNRYVESKEKLVTALGKDTSGYPYVANIAKMPHLLIAGTTGSGKSVCVNSIVASLLFRNTPEDVRFIMVDPKRLELPVYNGIPHLVRPVITEAKEAVNVLKRIVDWMEFRYKQFAKMGVRDIDGYNEKAKIKKPYIVILIDELADLMMTAPAELEQNLTRLAQMSRAVGIHMILATQRPSVDVITGLIKANFPARIAFQVASKTDSRTILDMNGAEKLLGRGDMLFLPPGKGKPIRLHGAFITTEQAKRIASMWARIHIDKRLEGKIENHKQFTRDLIERDIISVIANREGTPGGKEIIDNFAALESEKIEMSHEQIVDVLNELGRSYYPFLEENDSERGINDVSASYIEENNDLDELFDRAKEIVIRHQVASVSLLQRQLKIGYARAGRIIDQLEKAGIVGPYVGSKSREVLKGRDE</sequence>
<dbReference type="SUPFAM" id="SSF52540">
    <property type="entry name" value="P-loop containing nucleoside triphosphate hydrolases"/>
    <property type="match status" value="1"/>
</dbReference>
<feature type="transmembrane region" description="Helical" evidence="15">
    <location>
        <begin position="78"/>
        <end position="106"/>
    </location>
</feature>
<dbReference type="Pfam" id="PF01580">
    <property type="entry name" value="FtsK_SpoIIIE"/>
    <property type="match status" value="1"/>
</dbReference>
<evidence type="ECO:0000256" key="11">
    <source>
        <dbReference type="ARBA" id="ARBA00023136"/>
    </source>
</evidence>